<sequence length="561" mass="64873">MPSKSIKAMVQEINNDEADGGGLWLPNIQRQFVWNTDQIARLFDSVMRQYPLSSMLFWKTREAIKHRKFIQNFNGGKVDLKDHYHHGKTKAKWLVLDGQQRLQSFYLALKGSIDGRVLHFDLLSGEPTSKEELRYRFEFMDMSSTGWPWMAMSDIIYNKKLPEQILGQRIKEEGLELSGGERELATINLSRARMEFSNEGALLYHVIDSSDDESDLTFDDVVEVFIRANSGGTRLSKSDLMFTLLSTEWSEADVIFEDFLEQINDNDRFNFSRDFLIKLSTTILGYGAKYDVDKLRDDEVRRKISENWPAIAKALLFVKGEIVSKTYIRTGKALTSYNALIPLVYLQYHFPKKLEKSQALKQYLIPALLNGVFSGQPDGIIDKLVKLIDEQQSFDVKKIRAAIVSSNRSLHLTEERLFDWCGYGSGHIHLLFNMWYGGEYKSSGFQHEPQIDHIFARSILKAEKELNEKTGRQIRTYENWEIDQLANCMLLPAHQNGSGDKGAQPLDQWLRNQSADFLELHCIPSSPKTLWKIENYRRFIEKRKQLIQERIAEIGLLEAEE</sequence>
<dbReference type="PANTHER" id="PTHR37292">
    <property type="entry name" value="VNG6097C"/>
    <property type="match status" value="1"/>
</dbReference>
<accession>A0A443IEP2</accession>
<dbReference type="Proteomes" id="UP000288794">
    <property type="component" value="Unassembled WGS sequence"/>
</dbReference>
<dbReference type="EMBL" id="JMEE01000015">
    <property type="protein sequence ID" value="RWR02537.1"/>
    <property type="molecule type" value="Genomic_DNA"/>
</dbReference>
<comment type="caution">
    <text evidence="2">The sequence shown here is derived from an EMBL/GenBank/DDBJ whole genome shotgun (WGS) entry which is preliminary data.</text>
</comment>
<dbReference type="Pfam" id="PF03235">
    <property type="entry name" value="GmrSD_N"/>
    <property type="match status" value="1"/>
</dbReference>
<organism evidence="2 3">
    <name type="scientific">[Pantoea] beijingensis</name>
    <dbReference type="NCBI Taxonomy" id="1324864"/>
    <lineage>
        <taxon>Bacteria</taxon>
        <taxon>Pseudomonadati</taxon>
        <taxon>Pseudomonadota</taxon>
        <taxon>Gammaproteobacteria</taxon>
        <taxon>Enterobacterales</taxon>
        <taxon>Erwiniaceae</taxon>
        <taxon>Erwinia</taxon>
    </lineage>
</organism>
<protein>
    <recommendedName>
        <fullName evidence="1">GmrSD restriction endonucleases N-terminal domain-containing protein</fullName>
    </recommendedName>
</protein>
<dbReference type="RefSeq" id="WP_128176726.1">
    <property type="nucleotide sequence ID" value="NZ_CP071409.1"/>
</dbReference>
<evidence type="ECO:0000313" key="2">
    <source>
        <dbReference type="EMBL" id="RWR02537.1"/>
    </source>
</evidence>
<proteinExistence type="predicted"/>
<evidence type="ECO:0000313" key="3">
    <source>
        <dbReference type="Proteomes" id="UP000288794"/>
    </source>
</evidence>
<dbReference type="PANTHER" id="PTHR37292:SF2">
    <property type="entry name" value="DUF262 DOMAIN-CONTAINING PROTEIN"/>
    <property type="match status" value="1"/>
</dbReference>
<reference evidence="2 3" key="1">
    <citation type="submission" date="2014-04" db="EMBL/GenBank/DDBJ databases">
        <title>Draft genome sequence of Pantoea beijingensis strain LMG 27579, an emerging pathogen to Pleurotus eryngii with potential industrial application.</title>
        <authorList>
            <person name="Xu F."/>
            <person name="Liu Y."/>
            <person name="Wang S."/>
            <person name="Yin Y."/>
            <person name="Ma Y."/>
            <person name="Zhao S."/>
            <person name="Rong C."/>
        </authorList>
    </citation>
    <scope>NUCLEOTIDE SEQUENCE [LARGE SCALE GENOMIC DNA]</scope>
    <source>
        <strain evidence="2 3">LMG 27579</strain>
    </source>
</reference>
<dbReference type="InterPro" id="IPR004919">
    <property type="entry name" value="GmrSD_N"/>
</dbReference>
<evidence type="ECO:0000259" key="1">
    <source>
        <dbReference type="Pfam" id="PF03235"/>
    </source>
</evidence>
<feature type="domain" description="GmrSD restriction endonucleases N-terminal" evidence="1">
    <location>
        <begin position="13"/>
        <end position="244"/>
    </location>
</feature>
<keyword evidence="3" id="KW-1185">Reference proteome</keyword>
<dbReference type="AlphaFoldDB" id="A0A443IEP2"/>
<name>A0A443IEP2_9GAMM</name>
<gene>
    <name evidence="2" type="ORF">ED28_07585</name>
</gene>